<dbReference type="Gene3D" id="3.30.420.40">
    <property type="match status" value="1"/>
</dbReference>
<dbReference type="PANTHER" id="PTHR32432:SF13">
    <property type="entry name" value="ETHANOLAMINE AMMONIA-LYASE REACTIVASE EUTA"/>
    <property type="match status" value="1"/>
</dbReference>
<reference evidence="1 2" key="1">
    <citation type="journal article" date="2015" name="Nat. Commun.">
        <title>Production of butyrate from lysine and the Amadori product fructoselysine by a human gut commensal.</title>
        <authorList>
            <person name="Bui T.P."/>
            <person name="Ritari J."/>
            <person name="Boeren S."/>
            <person name="de Waard P."/>
            <person name="Plugge C.M."/>
            <person name="de Vos W.M."/>
        </authorList>
    </citation>
    <scope>NUCLEOTIDE SEQUENCE [LARGE SCALE GENOMIC DNA]</scope>
    <source>
        <strain evidence="1 2">AF211</strain>
    </source>
</reference>
<dbReference type="STRING" id="1297617.IB211_02642c"/>
<sequence>MTETLKSVGIDIGTSTTQLVVSKLTLENRANPFSVPRIAITDREIIYRSRIHFTPLLSETVIDAPGVREIVAEEYRRAGLRREEVQTGAVIITGETARKENAREVLNALSEFAGDFVVATAGPDLESILAARGAGADEYSKEKHCRVLHFDIGGGTSNLALYENGALRDTDCLNIGGRLVKLTSDGSVTYLSPALAEWTADPGVRLGERAERRALRPLISAMVDGLERAVPGDVKVLSFSGGVADCMWAPPEDWLAYGDIGPLLGPAIRERFEEQGYTLVRGAETIRATVVGAGAHSMEVSGSTIFYREVAFPLKNLPVLRLNREEEQGNAAALAEAVRRKLNWYADEGGLTQVALAFAGELSPAYRRVEEIAQGIREGLAPLLERGYFPVVVLERDMAKVLGQAMGGSGPLLCLDGVAVHNGDYIDIGAPVGGGNVLPVVVKTLAFQKL</sequence>
<dbReference type="RefSeq" id="WP_033117332.1">
    <property type="nucleotide sequence ID" value="NZ_CALICV010000088.1"/>
</dbReference>
<evidence type="ECO:0000313" key="2">
    <source>
        <dbReference type="Proteomes" id="UP000064844"/>
    </source>
</evidence>
<dbReference type="SUPFAM" id="SSF53067">
    <property type="entry name" value="Actin-like ATPase domain"/>
    <property type="match status" value="1"/>
</dbReference>
<dbReference type="InterPro" id="IPR050696">
    <property type="entry name" value="FtsA/MreB"/>
</dbReference>
<dbReference type="KEGG" id="ibu:IB211_02642c"/>
<dbReference type="Pfam" id="PF06277">
    <property type="entry name" value="EutA"/>
    <property type="match status" value="2"/>
</dbReference>
<dbReference type="PATRIC" id="fig|1297617.4.peg.2719"/>
<organism evidence="1 2">
    <name type="scientific">Intestinimonas butyriciproducens</name>
    <dbReference type="NCBI Taxonomy" id="1297617"/>
    <lineage>
        <taxon>Bacteria</taxon>
        <taxon>Bacillati</taxon>
        <taxon>Bacillota</taxon>
        <taxon>Clostridia</taxon>
        <taxon>Eubacteriales</taxon>
        <taxon>Intestinimonas</taxon>
    </lineage>
</organism>
<keyword evidence="2" id="KW-1185">Reference proteome</keyword>
<proteinExistence type="predicted"/>
<protein>
    <submittedName>
        <fullName evidence="1">Ethanolamine utilization protein EutA</fullName>
    </submittedName>
</protein>
<reference evidence="2" key="2">
    <citation type="submission" date="2015-04" db="EMBL/GenBank/DDBJ databases">
        <title>A butyrogenic pathway from the amino acid lysine in a human gut commensal.</title>
        <authorList>
            <person name="de Vos W.M."/>
            <person name="Bui N.T.P."/>
            <person name="Plugge C.M."/>
            <person name="Ritari J."/>
        </authorList>
    </citation>
    <scope>NUCLEOTIDE SEQUENCE [LARGE SCALE GENOMIC DNA]</scope>
    <source>
        <strain evidence="2">AF211</strain>
    </source>
</reference>
<dbReference type="AlphaFoldDB" id="A0A0S2W6U3"/>
<dbReference type="PIRSF" id="PIRSF012293">
    <property type="entry name" value="EutA"/>
    <property type="match status" value="1"/>
</dbReference>
<dbReference type="PANTHER" id="PTHR32432">
    <property type="entry name" value="CELL DIVISION PROTEIN FTSA-RELATED"/>
    <property type="match status" value="1"/>
</dbReference>
<dbReference type="InterPro" id="IPR009377">
    <property type="entry name" value="EutA"/>
</dbReference>
<dbReference type="Proteomes" id="UP000064844">
    <property type="component" value="Chromosome"/>
</dbReference>
<accession>A0A0S2W6U3</accession>
<gene>
    <name evidence="1" type="ORF">IB211_02642c</name>
</gene>
<dbReference type="eggNOG" id="COG4819">
    <property type="taxonomic scope" value="Bacteria"/>
</dbReference>
<dbReference type="InterPro" id="IPR043129">
    <property type="entry name" value="ATPase_NBD"/>
</dbReference>
<evidence type="ECO:0000313" key="1">
    <source>
        <dbReference type="EMBL" id="ALP95033.1"/>
    </source>
</evidence>
<name>A0A0S2W6U3_9FIRM</name>
<dbReference type="EMBL" id="CP011307">
    <property type="protein sequence ID" value="ALP95033.1"/>
    <property type="molecule type" value="Genomic_DNA"/>
</dbReference>